<feature type="transmembrane region" description="Helical" evidence="6">
    <location>
        <begin position="51"/>
        <end position="76"/>
    </location>
</feature>
<feature type="transmembrane region" description="Helical" evidence="6">
    <location>
        <begin position="307"/>
        <end position="325"/>
    </location>
</feature>
<feature type="transmembrane region" description="Helical" evidence="6">
    <location>
        <begin position="272"/>
        <end position="295"/>
    </location>
</feature>
<dbReference type="RefSeq" id="WP_094367378.1">
    <property type="nucleotide sequence ID" value="NZ_NOJY02000026.1"/>
</dbReference>
<sequence>MDKLENGNKKFTMGWMIVIGCMIIQAIPFGVASNIQPQFVSYVVEGEGFTLASFSLLFTIGTVISAVASPIIGYLYSRISAKLMFLVGCILSGGGFLAFYFAHSLWQFYIFAGISQIGTAAISAIGVPLIINAWFGEEVKGKAMGLAFAGGSIGNIFLQQLVAYSLVSQGYSRSYLLFGILSLVVGIPVTLLMIRMPKDHNEVVRAKNKSKKDNDHDNKHEHDHKIEWGYSLTEVKQSKYFWLFSIGFIFIGIYVSALAVQYPAYLRGHLGLSATFVGFVGSTFALFSLFGNIVGGFLFDRLGAVKTLIVAFALAGVACVCLIFAPQIPQLAFGFATLKGLSVFAYMMGPAYLTGIFFGKKEYGAILGIVNLMFAIGFAAGSSIFGFIVDKVGYFAGWSTMLASIILGYIIVILVSINMKKINEERMQSLRK</sequence>
<evidence type="ECO:0000256" key="2">
    <source>
        <dbReference type="ARBA" id="ARBA00022448"/>
    </source>
</evidence>
<feature type="transmembrane region" description="Helical" evidence="6">
    <location>
        <begin position="143"/>
        <end position="163"/>
    </location>
</feature>
<evidence type="ECO:0000256" key="6">
    <source>
        <dbReference type="SAM" id="Phobius"/>
    </source>
</evidence>
<evidence type="ECO:0000256" key="1">
    <source>
        <dbReference type="ARBA" id="ARBA00004651"/>
    </source>
</evidence>
<dbReference type="GO" id="GO:0022857">
    <property type="term" value="F:transmembrane transporter activity"/>
    <property type="evidence" value="ECO:0007669"/>
    <property type="project" value="InterPro"/>
</dbReference>
<feature type="transmembrane region" description="Helical" evidence="6">
    <location>
        <begin position="331"/>
        <end position="353"/>
    </location>
</feature>
<dbReference type="PROSITE" id="PS51257">
    <property type="entry name" value="PROKAR_LIPOPROTEIN"/>
    <property type="match status" value="1"/>
</dbReference>
<evidence type="ECO:0000313" key="9">
    <source>
        <dbReference type="Proteomes" id="UP000215694"/>
    </source>
</evidence>
<reference evidence="8 9" key="1">
    <citation type="journal article" date="2017" name="Genome Announc.">
        <title>Draft Genome Sequence of Romboutsia weinsteinii sp. nov. Strain CCRI-19649(T) Isolated from Surface Water.</title>
        <authorList>
            <person name="Maheux A.F."/>
            <person name="Boudreau D.K."/>
            <person name="Berube E."/>
            <person name="Boissinot M."/>
            <person name="Cantin P."/>
            <person name="Raymond F."/>
            <person name="Corbeil J."/>
            <person name="Omar R.F."/>
            <person name="Bergeron M.G."/>
        </authorList>
    </citation>
    <scope>NUCLEOTIDE SEQUENCE [LARGE SCALE GENOMIC DNA]</scope>
    <source>
        <strain evidence="8 9">CCRI-19649</strain>
    </source>
</reference>
<dbReference type="OrthoDB" id="182417at2"/>
<feature type="transmembrane region" description="Helical" evidence="6">
    <location>
        <begin position="83"/>
        <end position="102"/>
    </location>
</feature>
<proteinExistence type="predicted"/>
<keyword evidence="4 6" id="KW-1133">Transmembrane helix</keyword>
<evidence type="ECO:0000256" key="4">
    <source>
        <dbReference type="ARBA" id="ARBA00022989"/>
    </source>
</evidence>
<dbReference type="Proteomes" id="UP000215694">
    <property type="component" value="Unassembled WGS sequence"/>
</dbReference>
<feature type="transmembrane region" description="Helical" evidence="6">
    <location>
        <begin position="395"/>
        <end position="417"/>
    </location>
</feature>
<dbReference type="Gene3D" id="1.20.1250.20">
    <property type="entry name" value="MFS general substrate transporter like domains"/>
    <property type="match status" value="2"/>
</dbReference>
<comment type="caution">
    <text evidence="8">The sequence shown here is derived from an EMBL/GenBank/DDBJ whole genome shotgun (WGS) entry which is preliminary data.</text>
</comment>
<dbReference type="InterPro" id="IPR036259">
    <property type="entry name" value="MFS_trans_sf"/>
</dbReference>
<dbReference type="GO" id="GO:0005886">
    <property type="term" value="C:plasma membrane"/>
    <property type="evidence" value="ECO:0007669"/>
    <property type="project" value="UniProtKB-SubCell"/>
</dbReference>
<keyword evidence="5 6" id="KW-0472">Membrane</keyword>
<dbReference type="NCBIfam" id="NF038246">
    <property type="entry name" value="bile_salt_MFS"/>
    <property type="match status" value="1"/>
</dbReference>
<dbReference type="AlphaFoldDB" id="A0A371J0X9"/>
<feature type="transmembrane region" description="Helical" evidence="6">
    <location>
        <begin position="108"/>
        <end position="131"/>
    </location>
</feature>
<dbReference type="PROSITE" id="PS50850">
    <property type="entry name" value="MFS"/>
    <property type="match status" value="1"/>
</dbReference>
<dbReference type="PANTHER" id="PTHR23506:SF23">
    <property type="entry name" value="GH10249P"/>
    <property type="match status" value="1"/>
</dbReference>
<dbReference type="PANTHER" id="PTHR23506">
    <property type="entry name" value="GH10249P"/>
    <property type="match status" value="1"/>
</dbReference>
<dbReference type="InterPro" id="IPR020846">
    <property type="entry name" value="MFS_dom"/>
</dbReference>
<evidence type="ECO:0000313" key="8">
    <source>
        <dbReference type="EMBL" id="RDY26462.1"/>
    </source>
</evidence>
<feature type="transmembrane region" description="Helical" evidence="6">
    <location>
        <begin position="175"/>
        <end position="194"/>
    </location>
</feature>
<dbReference type="InterPro" id="IPR050930">
    <property type="entry name" value="MFS_Vesicular_Transporter"/>
</dbReference>
<name>A0A371J0X9_9FIRM</name>
<feature type="transmembrane region" description="Helical" evidence="6">
    <location>
        <begin position="365"/>
        <end position="389"/>
    </location>
</feature>
<keyword evidence="2" id="KW-0813">Transport</keyword>
<comment type="subcellular location">
    <subcellularLocation>
        <location evidence="1">Cell membrane</location>
        <topology evidence="1">Multi-pass membrane protein</topology>
    </subcellularLocation>
</comment>
<feature type="transmembrane region" description="Helical" evidence="6">
    <location>
        <begin position="12"/>
        <end position="31"/>
    </location>
</feature>
<feature type="domain" description="Major facilitator superfamily (MFS) profile" evidence="7">
    <location>
        <begin position="240"/>
        <end position="432"/>
    </location>
</feature>
<dbReference type="EMBL" id="NOJY02000026">
    <property type="protein sequence ID" value="RDY26462.1"/>
    <property type="molecule type" value="Genomic_DNA"/>
</dbReference>
<evidence type="ECO:0000256" key="3">
    <source>
        <dbReference type="ARBA" id="ARBA00022692"/>
    </source>
</evidence>
<dbReference type="SUPFAM" id="SSF103473">
    <property type="entry name" value="MFS general substrate transporter"/>
    <property type="match status" value="1"/>
</dbReference>
<dbReference type="CDD" id="cd17355">
    <property type="entry name" value="MFS_YcxA_like"/>
    <property type="match status" value="1"/>
</dbReference>
<feature type="transmembrane region" description="Helical" evidence="6">
    <location>
        <begin position="240"/>
        <end position="260"/>
    </location>
</feature>
<gene>
    <name evidence="8" type="ORF">CHL78_013305</name>
</gene>
<evidence type="ECO:0000256" key="5">
    <source>
        <dbReference type="ARBA" id="ARBA00023136"/>
    </source>
</evidence>
<dbReference type="Pfam" id="PF07690">
    <property type="entry name" value="MFS_1"/>
    <property type="match status" value="1"/>
</dbReference>
<keyword evidence="9" id="KW-1185">Reference proteome</keyword>
<evidence type="ECO:0000259" key="7">
    <source>
        <dbReference type="PROSITE" id="PS50850"/>
    </source>
</evidence>
<protein>
    <submittedName>
        <fullName evidence="8">MFS transporter</fullName>
    </submittedName>
</protein>
<organism evidence="8 9">
    <name type="scientific">Romboutsia weinsteinii</name>
    <dbReference type="NCBI Taxonomy" id="2020949"/>
    <lineage>
        <taxon>Bacteria</taxon>
        <taxon>Bacillati</taxon>
        <taxon>Bacillota</taxon>
        <taxon>Clostridia</taxon>
        <taxon>Peptostreptococcales</taxon>
        <taxon>Peptostreptococcaceae</taxon>
        <taxon>Romboutsia</taxon>
    </lineage>
</organism>
<accession>A0A371J0X9</accession>
<keyword evidence="3 6" id="KW-0812">Transmembrane</keyword>
<dbReference type="InterPro" id="IPR011701">
    <property type="entry name" value="MFS"/>
</dbReference>